<keyword evidence="1" id="KW-0812">Transmembrane</keyword>
<dbReference type="PANTHER" id="PTHR43081">
    <property type="entry name" value="ADENYLATE CYCLASE, TERMINAL-DIFFERENTIATION SPECIFIC-RELATED"/>
    <property type="match status" value="1"/>
</dbReference>
<name>A0ABV2S1F2_BRAJP</name>
<proteinExistence type="predicted"/>
<dbReference type="RefSeq" id="WP_014496289.1">
    <property type="nucleotide sequence ID" value="NZ_BJNK01000003.1"/>
</dbReference>
<dbReference type="SMART" id="SM00028">
    <property type="entry name" value="TPR"/>
    <property type="match status" value="4"/>
</dbReference>
<dbReference type="Pfam" id="PF00211">
    <property type="entry name" value="Guanylate_cyc"/>
    <property type="match status" value="1"/>
</dbReference>
<keyword evidence="4" id="KW-1185">Reference proteome</keyword>
<feature type="domain" description="Guanylate cyclase" evidence="2">
    <location>
        <begin position="15"/>
        <end position="130"/>
    </location>
</feature>
<dbReference type="InterPro" id="IPR011990">
    <property type="entry name" value="TPR-like_helical_dom_sf"/>
</dbReference>
<dbReference type="InterPro" id="IPR029787">
    <property type="entry name" value="Nucleotide_cyclase"/>
</dbReference>
<keyword evidence="1" id="KW-1133">Transmembrane helix</keyword>
<feature type="transmembrane region" description="Helical" evidence="1">
    <location>
        <begin position="216"/>
        <end position="235"/>
    </location>
</feature>
<keyword evidence="1" id="KW-0472">Membrane</keyword>
<dbReference type="Proteomes" id="UP001549291">
    <property type="component" value="Unassembled WGS sequence"/>
</dbReference>
<evidence type="ECO:0000313" key="4">
    <source>
        <dbReference type="Proteomes" id="UP001549291"/>
    </source>
</evidence>
<dbReference type="PANTHER" id="PTHR43081:SF19">
    <property type="entry name" value="PH-SENSITIVE ADENYLATE CYCLASE RV1264"/>
    <property type="match status" value="1"/>
</dbReference>
<dbReference type="EMBL" id="JBEPTQ010000002">
    <property type="protein sequence ID" value="MET4722989.1"/>
    <property type="molecule type" value="Genomic_DNA"/>
</dbReference>
<dbReference type="InterPro" id="IPR050697">
    <property type="entry name" value="Adenylyl/Guanylyl_Cyclase_3/4"/>
</dbReference>
<dbReference type="Gene3D" id="3.30.70.1230">
    <property type="entry name" value="Nucleotide cyclase"/>
    <property type="match status" value="1"/>
</dbReference>
<dbReference type="SUPFAM" id="SSF55073">
    <property type="entry name" value="Nucleotide cyclase"/>
    <property type="match status" value="1"/>
</dbReference>
<accession>A0ABV2S1F2</accession>
<dbReference type="CDD" id="cd07302">
    <property type="entry name" value="CHD"/>
    <property type="match status" value="1"/>
</dbReference>
<evidence type="ECO:0000259" key="2">
    <source>
        <dbReference type="PROSITE" id="PS50125"/>
    </source>
</evidence>
<evidence type="ECO:0000313" key="3">
    <source>
        <dbReference type="EMBL" id="MET4722989.1"/>
    </source>
</evidence>
<sequence>MVQERPVRVERKLSAILAADVAGYSRLMHNDEEATHAKLTALLTEAVQPAISEHGGHIVKNTGDGFLAEFASAVEAVRAAMQFQTRIHELTIDAAEDRRIAFRVGINIGDVIVEPHDIFGDGVNIAARLEGISEPGGIYISSSAYDQVQGKVGVEFGDLGEQNLKNIARPVRVYRMRPSDAATSKQSQLLLPDRPPTASFFPFRPWPALGGRRARMALVIALLLVMTGGVAYWYVHQGEPQPFNHRLSIVVLPFTNLSSASEQEYFAEGITDDLSADLSRIEDSFVIAPSTARAYKNVDPKRVGRELGVRYILDGSLRRTDSLVRINARLIDARTGAEIWSERVDGDWSKSMQLQDIITGRLARRLDLELTNQESRDAEVMRPNNPDAVDLTMRGWAVLNQPYSREQLSQSRALFERALQIDPGFPKALVGLAETLAMEVNYRYAPADRLRRAENAVGQVLSKFPSDAMAHFVKGEILRAGGRNVEAAVGEYEAAIAINPSLAPAHGALGAAKIRVGRSAEAFAPLQMAIQLSPRDPLLSTWYFYIGHAHSHLGHHEEAIDWCRRSIAVQPLWIAYADLAAAHALTGHEREAHAAVAELRRLRPNYTVTEWLQDGKGWSDNAVFLAEFQRIAEGLRKAGLPEVRD</sequence>
<organism evidence="3 4">
    <name type="scientific">Bradyrhizobium japonicum</name>
    <dbReference type="NCBI Taxonomy" id="375"/>
    <lineage>
        <taxon>Bacteria</taxon>
        <taxon>Pseudomonadati</taxon>
        <taxon>Pseudomonadota</taxon>
        <taxon>Alphaproteobacteria</taxon>
        <taxon>Hyphomicrobiales</taxon>
        <taxon>Nitrobacteraceae</taxon>
        <taxon>Bradyrhizobium</taxon>
    </lineage>
</organism>
<gene>
    <name evidence="3" type="ORF">ABIF63_007095</name>
</gene>
<comment type="caution">
    <text evidence="3">The sequence shown here is derived from an EMBL/GenBank/DDBJ whole genome shotgun (WGS) entry which is preliminary data.</text>
</comment>
<dbReference type="InterPro" id="IPR019734">
    <property type="entry name" value="TPR_rpt"/>
</dbReference>
<dbReference type="GO" id="GO:0004016">
    <property type="term" value="F:adenylate cyclase activity"/>
    <property type="evidence" value="ECO:0007669"/>
    <property type="project" value="UniProtKB-EC"/>
</dbReference>
<reference evidence="3 4" key="1">
    <citation type="submission" date="2024-06" db="EMBL/GenBank/DDBJ databases">
        <title>Genomic Encyclopedia of Type Strains, Phase V (KMG-V): Genome sequencing to study the core and pangenomes of soil and plant-associated prokaryotes.</title>
        <authorList>
            <person name="Whitman W."/>
        </authorList>
    </citation>
    <scope>NUCLEOTIDE SEQUENCE [LARGE SCALE GENOMIC DNA]</scope>
    <source>
        <strain evidence="3 4">USDA 160</strain>
    </source>
</reference>
<dbReference type="SUPFAM" id="SSF48452">
    <property type="entry name" value="TPR-like"/>
    <property type="match status" value="1"/>
</dbReference>
<evidence type="ECO:0000256" key="1">
    <source>
        <dbReference type="SAM" id="Phobius"/>
    </source>
</evidence>
<dbReference type="Gene3D" id="3.40.50.10610">
    <property type="entry name" value="ABC-type transport auxiliary lipoprotein component"/>
    <property type="match status" value="1"/>
</dbReference>
<dbReference type="Pfam" id="PF13432">
    <property type="entry name" value="TPR_16"/>
    <property type="match status" value="1"/>
</dbReference>
<dbReference type="InterPro" id="IPR001054">
    <property type="entry name" value="A/G_cyclase"/>
</dbReference>
<protein>
    <submittedName>
        <fullName evidence="3">Adenylate cyclase</fullName>
        <ecNumber evidence="3">4.6.1.1</ecNumber>
    </submittedName>
</protein>
<keyword evidence="3" id="KW-0456">Lyase</keyword>
<dbReference type="EC" id="4.6.1.1" evidence="3"/>
<dbReference type="Gene3D" id="1.25.40.10">
    <property type="entry name" value="Tetratricopeptide repeat domain"/>
    <property type="match status" value="2"/>
</dbReference>
<dbReference type="PROSITE" id="PS50125">
    <property type="entry name" value="GUANYLATE_CYCLASE_2"/>
    <property type="match status" value="1"/>
</dbReference>
<dbReference type="GeneID" id="64068807"/>